<organism evidence="2 3">
    <name type="scientific">Mucor plumbeus</name>
    <dbReference type="NCBI Taxonomy" id="97098"/>
    <lineage>
        <taxon>Eukaryota</taxon>
        <taxon>Fungi</taxon>
        <taxon>Fungi incertae sedis</taxon>
        <taxon>Mucoromycota</taxon>
        <taxon>Mucoromycotina</taxon>
        <taxon>Mucoromycetes</taxon>
        <taxon>Mucorales</taxon>
        <taxon>Mucorineae</taxon>
        <taxon>Mucoraceae</taxon>
        <taxon>Mucor</taxon>
    </lineage>
</organism>
<dbReference type="OrthoDB" id="341300at2759"/>
<dbReference type="AlphaFoldDB" id="A0A8H7QSJ7"/>
<proteinExistence type="predicted"/>
<comment type="caution">
    <text evidence="2">The sequence shown here is derived from an EMBL/GenBank/DDBJ whole genome shotgun (WGS) entry which is preliminary data.</text>
</comment>
<dbReference type="SUPFAM" id="SSF56281">
    <property type="entry name" value="Metallo-hydrolase/oxidoreductase"/>
    <property type="match status" value="1"/>
</dbReference>
<sequence>MASVVEIIFLGTGTSSSVPTVSCLTDPKKSCPVCLSSQTPEGRKNNRRNTSMVVRFRKHSDPPEFRLRKEIYRNVLIDCGKTFYTSAIEILPKYGIRELDGVIITHGHADACYGMDDLRGWTLGGIIQPHINVHLSYEAMEVIGRTFPFLVDSSMATGGGEVAAFKYHIFDPSKSFTIEGLEFTPLAVHHGIYLTTKEPYICFGFRFGDVSYISDTNFIPPTTMELIQGKSRVFVVDCLRLKNPHASHFALEQSIEASRQVKASKSYYVGFAHRTDHYALENDLKKLEISEGLKAAPAYDGLKVSLANEGELVESSYFEPMPIIVKE</sequence>
<name>A0A8H7QSJ7_9FUNG</name>
<evidence type="ECO:0000313" key="3">
    <source>
        <dbReference type="Proteomes" id="UP000650833"/>
    </source>
</evidence>
<evidence type="ECO:0000259" key="1">
    <source>
        <dbReference type="Pfam" id="PF12706"/>
    </source>
</evidence>
<evidence type="ECO:0000313" key="2">
    <source>
        <dbReference type="EMBL" id="KAG2198029.1"/>
    </source>
</evidence>
<dbReference type="Proteomes" id="UP000650833">
    <property type="component" value="Unassembled WGS sequence"/>
</dbReference>
<dbReference type="EMBL" id="JAEPRC010000405">
    <property type="protein sequence ID" value="KAG2198029.1"/>
    <property type="molecule type" value="Genomic_DNA"/>
</dbReference>
<dbReference type="PANTHER" id="PTHR42663:SF6">
    <property type="entry name" value="HYDROLASE C777.06C-RELATED"/>
    <property type="match status" value="1"/>
</dbReference>
<dbReference type="PANTHER" id="PTHR42663">
    <property type="entry name" value="HYDROLASE C777.06C-RELATED-RELATED"/>
    <property type="match status" value="1"/>
</dbReference>
<dbReference type="Gene3D" id="3.60.15.10">
    <property type="entry name" value="Ribonuclease Z/Hydroxyacylglutathione hydrolase-like"/>
    <property type="match status" value="1"/>
</dbReference>
<reference evidence="2" key="1">
    <citation type="submission" date="2020-12" db="EMBL/GenBank/DDBJ databases">
        <title>Metabolic potential, ecology and presence of endohyphal bacteria is reflected in genomic diversity of Mucoromycotina.</title>
        <authorList>
            <person name="Muszewska A."/>
            <person name="Okrasinska A."/>
            <person name="Steczkiewicz K."/>
            <person name="Drgas O."/>
            <person name="Orlowska M."/>
            <person name="Perlinska-Lenart U."/>
            <person name="Aleksandrzak-Piekarczyk T."/>
            <person name="Szatraj K."/>
            <person name="Zielenkiewicz U."/>
            <person name="Pilsyk S."/>
            <person name="Malc E."/>
            <person name="Mieczkowski P."/>
            <person name="Kruszewska J.S."/>
            <person name="Biernat P."/>
            <person name="Pawlowska J."/>
        </authorList>
    </citation>
    <scope>NUCLEOTIDE SEQUENCE</scope>
    <source>
        <strain evidence="2">CBS 226.32</strain>
    </source>
</reference>
<feature type="domain" description="Metallo-beta-lactamase" evidence="1">
    <location>
        <begin position="73"/>
        <end position="269"/>
    </location>
</feature>
<dbReference type="CDD" id="cd16279">
    <property type="entry name" value="metallo-hydrolase-like_MBL-fold"/>
    <property type="match status" value="1"/>
</dbReference>
<dbReference type="Pfam" id="PF12706">
    <property type="entry name" value="Lactamase_B_2"/>
    <property type="match status" value="1"/>
</dbReference>
<dbReference type="InterPro" id="IPR036866">
    <property type="entry name" value="RibonucZ/Hydroxyglut_hydro"/>
</dbReference>
<accession>A0A8H7QSJ7</accession>
<dbReference type="InterPro" id="IPR001279">
    <property type="entry name" value="Metallo-B-lactamas"/>
</dbReference>
<keyword evidence="3" id="KW-1185">Reference proteome</keyword>
<protein>
    <recommendedName>
        <fullName evidence="1">Metallo-beta-lactamase domain-containing protein</fullName>
    </recommendedName>
</protein>
<gene>
    <name evidence="2" type="ORF">INT46_000575</name>
</gene>